<dbReference type="OrthoDB" id="206274at2157"/>
<comment type="caution">
    <text evidence="2">The sequence shown here is derived from an EMBL/GenBank/DDBJ whole genome shotgun (WGS) entry which is preliminary data.</text>
</comment>
<dbReference type="Pfam" id="PF24430">
    <property type="entry name" value="DUF7553"/>
    <property type="match status" value="1"/>
</dbReference>
<dbReference type="InterPro" id="IPR055975">
    <property type="entry name" value="DUF7553"/>
</dbReference>
<evidence type="ECO:0000256" key="1">
    <source>
        <dbReference type="SAM" id="MobiDB-lite"/>
    </source>
</evidence>
<accession>A0A830F173</accession>
<organism evidence="2 3">
    <name type="scientific">Halocalculus aciditolerans</name>
    <dbReference type="NCBI Taxonomy" id="1383812"/>
    <lineage>
        <taxon>Archaea</taxon>
        <taxon>Methanobacteriati</taxon>
        <taxon>Methanobacteriota</taxon>
        <taxon>Stenosarchaea group</taxon>
        <taxon>Halobacteria</taxon>
        <taxon>Halobacteriales</taxon>
        <taxon>Halobacteriaceae</taxon>
        <taxon>Halocalculus</taxon>
    </lineage>
</organism>
<evidence type="ECO:0000313" key="3">
    <source>
        <dbReference type="Proteomes" id="UP000607197"/>
    </source>
</evidence>
<dbReference type="RefSeq" id="WP_188976162.1">
    <property type="nucleotide sequence ID" value="NZ_BMPG01000001.1"/>
</dbReference>
<protein>
    <submittedName>
        <fullName evidence="2">Uncharacterized protein</fullName>
    </submittedName>
</protein>
<sequence length="85" mass="9733">MNQHFKDAQHHLTKAAEDARHGIEDELDDVETRVRELIGKEKDPEPSRVEKLQADLKNLEQRAEGEAKNAIGDARLKIDAYRNSE</sequence>
<dbReference type="AlphaFoldDB" id="A0A830F173"/>
<dbReference type="EMBL" id="BMPG01000001">
    <property type="protein sequence ID" value="GGL52551.1"/>
    <property type="molecule type" value="Genomic_DNA"/>
</dbReference>
<evidence type="ECO:0000313" key="2">
    <source>
        <dbReference type="EMBL" id="GGL52551.1"/>
    </source>
</evidence>
<gene>
    <name evidence="2" type="ORF">GCM10009039_08490</name>
</gene>
<feature type="region of interest" description="Disordered" evidence="1">
    <location>
        <begin position="1"/>
        <end position="26"/>
    </location>
</feature>
<dbReference type="Proteomes" id="UP000607197">
    <property type="component" value="Unassembled WGS sequence"/>
</dbReference>
<reference evidence="2" key="2">
    <citation type="submission" date="2020-09" db="EMBL/GenBank/DDBJ databases">
        <authorList>
            <person name="Sun Q."/>
            <person name="Ohkuma M."/>
        </authorList>
    </citation>
    <scope>NUCLEOTIDE SEQUENCE</scope>
    <source>
        <strain evidence="2">JCM 19596</strain>
    </source>
</reference>
<reference evidence="2" key="1">
    <citation type="journal article" date="2014" name="Int. J. Syst. Evol. Microbiol.">
        <title>Complete genome sequence of Corynebacterium casei LMG S-19264T (=DSM 44701T), isolated from a smear-ripened cheese.</title>
        <authorList>
            <consortium name="US DOE Joint Genome Institute (JGI-PGF)"/>
            <person name="Walter F."/>
            <person name="Albersmeier A."/>
            <person name="Kalinowski J."/>
            <person name="Ruckert C."/>
        </authorList>
    </citation>
    <scope>NUCLEOTIDE SEQUENCE</scope>
    <source>
        <strain evidence="2">JCM 19596</strain>
    </source>
</reference>
<keyword evidence="3" id="KW-1185">Reference proteome</keyword>
<name>A0A830F173_9EURY</name>
<proteinExistence type="predicted"/>